<dbReference type="FunFam" id="2.20.25.10:FF:000002">
    <property type="entry name" value="UPF0434 protein YcaR"/>
    <property type="match status" value="1"/>
</dbReference>
<dbReference type="Pfam" id="PF03966">
    <property type="entry name" value="Trm112p"/>
    <property type="match status" value="1"/>
</dbReference>
<name>A0A853I2P8_9GAMM</name>
<dbReference type="GO" id="GO:0005829">
    <property type="term" value="C:cytosol"/>
    <property type="evidence" value="ECO:0007669"/>
    <property type="project" value="TreeGrafter"/>
</dbReference>
<dbReference type="InterPro" id="IPR005651">
    <property type="entry name" value="Trm112-like"/>
</dbReference>
<sequence length="61" mass="7110">MDKKLLEILACPLCKGELKYDQEHQELICRHDALAYPIRDGIPVMLEQEARTLTTDERLNK</sequence>
<evidence type="ECO:0000256" key="1">
    <source>
        <dbReference type="HAMAP-Rule" id="MF_01187"/>
    </source>
</evidence>
<reference evidence="2 3" key="1">
    <citation type="submission" date="2020-07" db="EMBL/GenBank/DDBJ databases">
        <title>Endozoicomonas sp. nov., isolated from sediment.</title>
        <authorList>
            <person name="Gu T."/>
        </authorList>
    </citation>
    <scope>NUCLEOTIDE SEQUENCE [LARGE SCALE GENOMIC DNA]</scope>
    <source>
        <strain evidence="2 3">SM1973</strain>
    </source>
</reference>
<comment type="similarity">
    <text evidence="1">Belongs to the UPF0434 family.</text>
</comment>
<proteinExistence type="inferred from homology"/>
<dbReference type="AlphaFoldDB" id="A0A853I2P8"/>
<dbReference type="Gene3D" id="2.20.25.10">
    <property type="match status" value="1"/>
</dbReference>
<gene>
    <name evidence="2" type="ORF">H0A36_03190</name>
</gene>
<dbReference type="PANTHER" id="PTHR33505">
    <property type="entry name" value="ZGC:162634"/>
    <property type="match status" value="1"/>
</dbReference>
<dbReference type="PANTHER" id="PTHR33505:SF4">
    <property type="entry name" value="PROTEIN PREY, MITOCHONDRIAL"/>
    <property type="match status" value="1"/>
</dbReference>
<dbReference type="RefSeq" id="WP_180567185.1">
    <property type="nucleotide sequence ID" value="NZ_JACCKB010000003.1"/>
</dbReference>
<protein>
    <recommendedName>
        <fullName evidence="1">UPF0434 protein H0A36_03190</fullName>
    </recommendedName>
</protein>
<keyword evidence="3" id="KW-1185">Reference proteome</keyword>
<organism evidence="2 3">
    <name type="scientific">Spartinivicinus marinus</name>
    <dbReference type="NCBI Taxonomy" id="2994442"/>
    <lineage>
        <taxon>Bacteria</taxon>
        <taxon>Pseudomonadati</taxon>
        <taxon>Pseudomonadota</taxon>
        <taxon>Gammaproteobacteria</taxon>
        <taxon>Oceanospirillales</taxon>
        <taxon>Zooshikellaceae</taxon>
        <taxon>Spartinivicinus</taxon>
    </lineage>
</organism>
<evidence type="ECO:0000313" key="3">
    <source>
        <dbReference type="Proteomes" id="UP000569732"/>
    </source>
</evidence>
<dbReference type="EMBL" id="JACCKB010000003">
    <property type="protein sequence ID" value="NYZ64998.1"/>
    <property type="molecule type" value="Genomic_DNA"/>
</dbReference>
<dbReference type="SUPFAM" id="SSF158997">
    <property type="entry name" value="Trm112p-like"/>
    <property type="match status" value="1"/>
</dbReference>
<evidence type="ECO:0000313" key="2">
    <source>
        <dbReference type="EMBL" id="NYZ64998.1"/>
    </source>
</evidence>
<dbReference type="Proteomes" id="UP000569732">
    <property type="component" value="Unassembled WGS sequence"/>
</dbReference>
<accession>A0A853I2P8</accession>
<comment type="caution">
    <text evidence="2">The sequence shown here is derived from an EMBL/GenBank/DDBJ whole genome shotgun (WGS) entry which is preliminary data.</text>
</comment>
<dbReference type="HAMAP" id="MF_01187">
    <property type="entry name" value="UPF0434"/>
    <property type="match status" value="1"/>
</dbReference>